<dbReference type="OrthoDB" id="5422368at2759"/>
<feature type="compositionally biased region" description="Basic and acidic residues" evidence="1">
    <location>
        <begin position="124"/>
        <end position="134"/>
    </location>
</feature>
<keyword evidence="3" id="KW-1185">Reference proteome</keyword>
<dbReference type="InParanoid" id="A0A3N4KFY4"/>
<accession>A0A3N4KFY4</accession>
<evidence type="ECO:0000256" key="1">
    <source>
        <dbReference type="SAM" id="MobiDB-lite"/>
    </source>
</evidence>
<organism evidence="2 3">
    <name type="scientific">Morchella conica CCBAS932</name>
    <dbReference type="NCBI Taxonomy" id="1392247"/>
    <lineage>
        <taxon>Eukaryota</taxon>
        <taxon>Fungi</taxon>
        <taxon>Dikarya</taxon>
        <taxon>Ascomycota</taxon>
        <taxon>Pezizomycotina</taxon>
        <taxon>Pezizomycetes</taxon>
        <taxon>Pezizales</taxon>
        <taxon>Morchellaceae</taxon>
        <taxon>Morchella</taxon>
    </lineage>
</organism>
<sequence length="529" mass="58117">MWKMVLLQAKLRMALRNGVPVDEEFVKTAFLEIDNATDADIQAWSVTVDVDIELPNLPDDDDGVWPGLIDTEPSGSGSDGAESSDSGSGDDERLNPNPDEAQPSDSDSDSDSDVAEQIGSEYCTVEHPDSDCDIRSLGSTQESGSLCGDDEPINFDDDSDFNDVNGDHGSLDVQYPSSDSRSEWSENLDFTDDGEIRVDYWNYIGNGYWINPFGEAIYWVTPFEDCGCMGPCPVAWEGYWTSLFVGYGIWGNPFVHSTWINPDDRVGYWVGAWNDNGDFEGEYFLYNTDIDDSGYHYWMNPDDGHGYLRGRYNDDGVFDGEYVRYADHCATCSLDYVYGSGPEPPAGFPYRGPDNGHDYVNSSDDDNDSDNGDDFDDGNGSDNGGNGSGDDNGDDYVHVNQYDNHSDDGYDLNGDYQSDGDQEANDADDDADDEGDDDDEPNDNEEASSSNGNNPAGVRIQPGGDGEETTPEVDWGGNVVRGSDSLEEVPVSLTAASRPTGLARCSHCIEIGYRGICRSLNRRRRRWGL</sequence>
<feature type="compositionally biased region" description="Gly residues" evidence="1">
    <location>
        <begin position="381"/>
        <end position="390"/>
    </location>
</feature>
<protein>
    <submittedName>
        <fullName evidence="2">Uncharacterized protein</fullName>
    </submittedName>
</protein>
<proteinExistence type="predicted"/>
<dbReference type="AlphaFoldDB" id="A0A3N4KFY4"/>
<dbReference type="Proteomes" id="UP000277580">
    <property type="component" value="Unassembled WGS sequence"/>
</dbReference>
<name>A0A3N4KFY4_9PEZI</name>
<reference evidence="2 3" key="1">
    <citation type="journal article" date="2018" name="Nat. Ecol. Evol.">
        <title>Pezizomycetes genomes reveal the molecular basis of ectomycorrhizal truffle lifestyle.</title>
        <authorList>
            <person name="Murat C."/>
            <person name="Payen T."/>
            <person name="Noel B."/>
            <person name="Kuo A."/>
            <person name="Morin E."/>
            <person name="Chen J."/>
            <person name="Kohler A."/>
            <person name="Krizsan K."/>
            <person name="Balestrini R."/>
            <person name="Da Silva C."/>
            <person name="Montanini B."/>
            <person name="Hainaut M."/>
            <person name="Levati E."/>
            <person name="Barry K.W."/>
            <person name="Belfiori B."/>
            <person name="Cichocki N."/>
            <person name="Clum A."/>
            <person name="Dockter R.B."/>
            <person name="Fauchery L."/>
            <person name="Guy J."/>
            <person name="Iotti M."/>
            <person name="Le Tacon F."/>
            <person name="Lindquist E.A."/>
            <person name="Lipzen A."/>
            <person name="Malagnac F."/>
            <person name="Mello A."/>
            <person name="Molinier V."/>
            <person name="Miyauchi S."/>
            <person name="Poulain J."/>
            <person name="Riccioni C."/>
            <person name="Rubini A."/>
            <person name="Sitrit Y."/>
            <person name="Splivallo R."/>
            <person name="Traeger S."/>
            <person name="Wang M."/>
            <person name="Zifcakova L."/>
            <person name="Wipf D."/>
            <person name="Zambonelli A."/>
            <person name="Paolocci F."/>
            <person name="Nowrousian M."/>
            <person name="Ottonello S."/>
            <person name="Baldrian P."/>
            <person name="Spatafora J.W."/>
            <person name="Henrissat B."/>
            <person name="Nagy L.G."/>
            <person name="Aury J.M."/>
            <person name="Wincker P."/>
            <person name="Grigoriev I.V."/>
            <person name="Bonfante P."/>
            <person name="Martin F.M."/>
        </authorList>
    </citation>
    <scope>NUCLEOTIDE SEQUENCE [LARGE SCALE GENOMIC DNA]</scope>
    <source>
        <strain evidence="2 3">CCBAS932</strain>
    </source>
</reference>
<gene>
    <name evidence="2" type="ORF">P167DRAFT_538514</name>
</gene>
<feature type="region of interest" description="Disordered" evidence="1">
    <location>
        <begin position="55"/>
        <end position="180"/>
    </location>
</feature>
<feature type="compositionally biased region" description="Acidic residues" evidence="1">
    <location>
        <begin position="148"/>
        <end position="161"/>
    </location>
</feature>
<evidence type="ECO:0000313" key="2">
    <source>
        <dbReference type="EMBL" id="RPB09443.1"/>
    </source>
</evidence>
<feature type="compositionally biased region" description="Acidic residues" evidence="1">
    <location>
        <begin position="418"/>
        <end position="446"/>
    </location>
</feature>
<feature type="compositionally biased region" description="Acidic residues" evidence="1">
    <location>
        <begin position="363"/>
        <end position="379"/>
    </location>
</feature>
<evidence type="ECO:0000313" key="3">
    <source>
        <dbReference type="Proteomes" id="UP000277580"/>
    </source>
</evidence>
<feature type="region of interest" description="Disordered" evidence="1">
    <location>
        <begin position="345"/>
        <end position="477"/>
    </location>
</feature>
<dbReference type="EMBL" id="ML119152">
    <property type="protein sequence ID" value="RPB09443.1"/>
    <property type="molecule type" value="Genomic_DNA"/>
</dbReference>
<feature type="compositionally biased region" description="Low complexity" evidence="1">
    <location>
        <begin position="74"/>
        <end position="87"/>
    </location>
</feature>